<dbReference type="EMBL" id="MHHZ01000014">
    <property type="protein sequence ID" value="OGY41762.1"/>
    <property type="molecule type" value="Genomic_DNA"/>
</dbReference>
<feature type="coiled-coil region" evidence="1">
    <location>
        <begin position="35"/>
        <end position="62"/>
    </location>
</feature>
<keyword evidence="1" id="KW-0175">Coiled coil</keyword>
<comment type="caution">
    <text evidence="3">The sequence shown here is derived from an EMBL/GenBank/DDBJ whole genome shotgun (WGS) entry which is preliminary data.</text>
</comment>
<feature type="transmembrane region" description="Helical" evidence="2">
    <location>
        <begin position="12"/>
        <end position="32"/>
    </location>
</feature>
<evidence type="ECO:0000256" key="2">
    <source>
        <dbReference type="SAM" id="Phobius"/>
    </source>
</evidence>
<evidence type="ECO:0000313" key="3">
    <source>
        <dbReference type="EMBL" id="OGY41762.1"/>
    </source>
</evidence>
<accession>A0A1G1XP86</accession>
<dbReference type="Proteomes" id="UP000176498">
    <property type="component" value="Unassembled WGS sequence"/>
</dbReference>
<evidence type="ECO:0008006" key="5">
    <source>
        <dbReference type="Google" id="ProtNLM"/>
    </source>
</evidence>
<keyword evidence="2" id="KW-0472">Membrane</keyword>
<gene>
    <name evidence="3" type="ORF">A2Y82_02700</name>
</gene>
<keyword evidence="2" id="KW-0812">Transmembrane</keyword>
<reference evidence="3 4" key="1">
    <citation type="journal article" date="2016" name="Nat. Commun.">
        <title>Thousands of microbial genomes shed light on interconnected biogeochemical processes in an aquifer system.</title>
        <authorList>
            <person name="Anantharaman K."/>
            <person name="Brown C.T."/>
            <person name="Hug L.A."/>
            <person name="Sharon I."/>
            <person name="Castelle C.J."/>
            <person name="Probst A.J."/>
            <person name="Thomas B.C."/>
            <person name="Singh A."/>
            <person name="Wilkins M.J."/>
            <person name="Karaoz U."/>
            <person name="Brodie E.L."/>
            <person name="Williams K.H."/>
            <person name="Hubbard S.S."/>
            <person name="Banfield J.F."/>
        </authorList>
    </citation>
    <scope>NUCLEOTIDE SEQUENCE [LARGE SCALE GENOMIC DNA]</scope>
</reference>
<proteinExistence type="predicted"/>
<dbReference type="AlphaFoldDB" id="A0A1G1XP86"/>
<sequence>MLESSKDILFIVLAVSIFLFTVFICWAIYYIAMILREAKKIVADVRKKIELVESLIMALKEKLESTSSHMKLLVETVANVAEYFKERRGEKKAKKKK</sequence>
<organism evidence="3 4">
    <name type="scientific">Candidatus Buchananbacteria bacterium RBG_13_36_9</name>
    <dbReference type="NCBI Taxonomy" id="1797530"/>
    <lineage>
        <taxon>Bacteria</taxon>
        <taxon>Candidatus Buchananiibacteriota</taxon>
    </lineage>
</organism>
<keyword evidence="2" id="KW-1133">Transmembrane helix</keyword>
<protein>
    <recommendedName>
        <fullName evidence="5">DUF948 domain-containing protein</fullName>
    </recommendedName>
</protein>
<evidence type="ECO:0000256" key="1">
    <source>
        <dbReference type="SAM" id="Coils"/>
    </source>
</evidence>
<evidence type="ECO:0000313" key="4">
    <source>
        <dbReference type="Proteomes" id="UP000176498"/>
    </source>
</evidence>
<name>A0A1G1XP86_9BACT</name>